<accession>A0ABU6DSJ9</accession>
<dbReference type="Proteomes" id="UP001339883">
    <property type="component" value="Unassembled WGS sequence"/>
</dbReference>
<dbReference type="CDD" id="cd03809">
    <property type="entry name" value="GT4_MtfB-like"/>
    <property type="match status" value="1"/>
</dbReference>
<evidence type="ECO:0000259" key="2">
    <source>
        <dbReference type="Pfam" id="PF00534"/>
    </source>
</evidence>
<feature type="domain" description="Glycosyl transferase family 1" evidence="2">
    <location>
        <begin position="168"/>
        <end position="324"/>
    </location>
</feature>
<keyword evidence="5" id="KW-1185">Reference proteome</keyword>
<organism evidence="4 5">
    <name type="scientific">Acinetobacter pollinis</name>
    <dbReference type="NCBI Taxonomy" id="2605270"/>
    <lineage>
        <taxon>Bacteria</taxon>
        <taxon>Pseudomonadati</taxon>
        <taxon>Pseudomonadota</taxon>
        <taxon>Gammaproteobacteria</taxon>
        <taxon>Moraxellales</taxon>
        <taxon>Moraxellaceae</taxon>
        <taxon>Acinetobacter</taxon>
    </lineage>
</organism>
<dbReference type="Pfam" id="PF00534">
    <property type="entry name" value="Glycos_transf_1"/>
    <property type="match status" value="1"/>
</dbReference>
<dbReference type="Pfam" id="PF13439">
    <property type="entry name" value="Glyco_transf_4"/>
    <property type="match status" value="1"/>
</dbReference>
<dbReference type="InterPro" id="IPR028098">
    <property type="entry name" value="Glyco_trans_4-like_N"/>
</dbReference>
<dbReference type="InterPro" id="IPR001296">
    <property type="entry name" value="Glyco_trans_1"/>
</dbReference>
<dbReference type="SUPFAM" id="SSF53756">
    <property type="entry name" value="UDP-Glycosyltransferase/glycogen phosphorylase"/>
    <property type="match status" value="1"/>
</dbReference>
<feature type="domain" description="Glycosyltransferase subfamily 4-like N-terminal" evidence="3">
    <location>
        <begin position="96"/>
        <end position="166"/>
    </location>
</feature>
<keyword evidence="1" id="KW-0808">Transferase</keyword>
<name>A0ABU6DSJ9_9GAMM</name>
<dbReference type="EMBL" id="VTDN01000004">
    <property type="protein sequence ID" value="MEB5476803.1"/>
    <property type="molecule type" value="Genomic_DNA"/>
</dbReference>
<evidence type="ECO:0000259" key="3">
    <source>
        <dbReference type="Pfam" id="PF13439"/>
    </source>
</evidence>
<evidence type="ECO:0000256" key="1">
    <source>
        <dbReference type="ARBA" id="ARBA00022679"/>
    </source>
</evidence>
<evidence type="ECO:0000313" key="5">
    <source>
        <dbReference type="Proteomes" id="UP001339883"/>
    </source>
</evidence>
<evidence type="ECO:0000313" key="4">
    <source>
        <dbReference type="EMBL" id="MEB5476803.1"/>
    </source>
</evidence>
<proteinExistence type="predicted"/>
<sequence>MIYVNGRFLKQNITGVQRFAIELLYSLSKIRGDIVILVPNKEKILKLHNLENFKVIEVKGGDGIIWEQITLPRYLHSVGNPLLLNLCNTSPVFYKNKISTVHDITFLKYPQSYSWKFRAVYRIMIPMILRTSHKIITVSEFSKIDICNYYNIPRDSINVIYNAVSDQFYDKKLNQSEKKGYALAVSSPNLHKNFGPMIEAFQKANINLDLKIIGSMSGTFKSHNYEIKTKNINFVGRVNDEELINLYQYAEFFIFPSLYEGFGIPPLEAQACGCPVLSSNTASLPEVLGNSAHYFNPNSIDDMTNSIKEIYNNKDLKDHLIESGHINLKRFDWNISANKMNLIIQEVLGV</sequence>
<dbReference type="PANTHER" id="PTHR46401">
    <property type="entry name" value="GLYCOSYLTRANSFERASE WBBK-RELATED"/>
    <property type="match status" value="1"/>
</dbReference>
<protein>
    <submittedName>
        <fullName evidence="4">Glycosyltransferase family 4 protein</fullName>
    </submittedName>
</protein>
<dbReference type="Gene3D" id="3.40.50.2000">
    <property type="entry name" value="Glycogen Phosphorylase B"/>
    <property type="match status" value="2"/>
</dbReference>
<reference evidence="4 5" key="1">
    <citation type="submission" date="2019-08" db="EMBL/GenBank/DDBJ databases">
        <title>Five species of Acinetobacter isolated from floral nectar and animal pollinators.</title>
        <authorList>
            <person name="Hendry T.A."/>
        </authorList>
    </citation>
    <scope>NUCLEOTIDE SEQUENCE [LARGE SCALE GENOMIC DNA]</scope>
    <source>
        <strain evidence="4 5">MD18.27</strain>
    </source>
</reference>
<dbReference type="PANTHER" id="PTHR46401:SF2">
    <property type="entry name" value="GLYCOSYLTRANSFERASE WBBK-RELATED"/>
    <property type="match status" value="1"/>
</dbReference>
<dbReference type="RefSeq" id="WP_325775251.1">
    <property type="nucleotide sequence ID" value="NZ_VTDN01000004.1"/>
</dbReference>
<gene>
    <name evidence="4" type="ORF">I2F25_07060</name>
</gene>
<comment type="caution">
    <text evidence="4">The sequence shown here is derived from an EMBL/GenBank/DDBJ whole genome shotgun (WGS) entry which is preliminary data.</text>
</comment>